<accession>A0A2M9BM16</accession>
<evidence type="ECO:0000313" key="2">
    <source>
        <dbReference type="EMBL" id="PJJ58989.1"/>
    </source>
</evidence>
<keyword evidence="2" id="KW-0808">Transferase</keyword>
<dbReference type="EMBL" id="PGFA01000001">
    <property type="protein sequence ID" value="PJJ58989.1"/>
    <property type="molecule type" value="Genomic_DNA"/>
</dbReference>
<dbReference type="GO" id="GO:0016740">
    <property type="term" value="F:transferase activity"/>
    <property type="evidence" value="ECO:0007669"/>
    <property type="project" value="UniProtKB-KW"/>
</dbReference>
<dbReference type="Gene3D" id="3.90.550.10">
    <property type="entry name" value="Spore Coat Polysaccharide Biosynthesis Protein SpsA, Chain A"/>
    <property type="match status" value="1"/>
</dbReference>
<dbReference type="PANTHER" id="PTHR43685">
    <property type="entry name" value="GLYCOSYLTRANSFERASE"/>
    <property type="match status" value="1"/>
</dbReference>
<dbReference type="InterPro" id="IPR001173">
    <property type="entry name" value="Glyco_trans_2-like"/>
</dbReference>
<protein>
    <submittedName>
        <fullName evidence="2">Glycosyl transferase family 2</fullName>
    </submittedName>
</protein>
<evidence type="ECO:0000313" key="3">
    <source>
        <dbReference type="Proteomes" id="UP000228535"/>
    </source>
</evidence>
<comment type="caution">
    <text evidence="2">The sequence shown here is derived from an EMBL/GenBank/DDBJ whole genome shotgun (WGS) entry which is preliminary data.</text>
</comment>
<dbReference type="AlphaFoldDB" id="A0A2M9BM16"/>
<dbReference type="InterPro" id="IPR029044">
    <property type="entry name" value="Nucleotide-diphossugar_trans"/>
</dbReference>
<sequence length="351" mass="39189">MSSDFRPLPGVTLLICTHNGATRLPEVLRYVAAQQVQPGVPWEVLLISNASQDDTLAVAERLGRELLPAGVAYRVLDEPRPGKENALVRGLNEARYEAVAIVDDDNLLAPDYTQMAFEVMQAHPEIGVLGARATGGFEVAPPAWFKSVEAVYAIGPQNGGVSGPYPDKEGFVYGAGSVVRRSGWLKLQEHGFHFLTQVQRGKVLAGGEDIELGEALRLAGYQLWYDERLQFQHFMYRSRLTWDYLLRIGPGAPSALLISTVYYFVARHPTLTEAAFNRLYAKRLVWLLTELAKRAGAVAAVWRRPPGEGEMANFEALRLLHNFRVSLGSRSEARRLFREVRALQQRLTEFK</sequence>
<dbReference type="RefSeq" id="WP_100334730.1">
    <property type="nucleotide sequence ID" value="NZ_PGFA01000001.1"/>
</dbReference>
<dbReference type="Pfam" id="PF00535">
    <property type="entry name" value="Glycos_transf_2"/>
    <property type="match status" value="1"/>
</dbReference>
<dbReference type="InterPro" id="IPR050834">
    <property type="entry name" value="Glycosyltransf_2"/>
</dbReference>
<feature type="domain" description="Glycosyltransferase 2-like" evidence="1">
    <location>
        <begin position="13"/>
        <end position="141"/>
    </location>
</feature>
<dbReference type="OrthoDB" id="786280at2"/>
<keyword evidence="3" id="KW-1185">Reference proteome</keyword>
<dbReference type="Proteomes" id="UP000228535">
    <property type="component" value="Unassembled WGS sequence"/>
</dbReference>
<dbReference type="CDD" id="cd00761">
    <property type="entry name" value="Glyco_tranf_GTA_type"/>
    <property type="match status" value="1"/>
</dbReference>
<evidence type="ECO:0000259" key="1">
    <source>
        <dbReference type="Pfam" id="PF00535"/>
    </source>
</evidence>
<proteinExistence type="predicted"/>
<organism evidence="2 3">
    <name type="scientific">Hymenobacter chitinivorans DSM 11115</name>
    <dbReference type="NCBI Taxonomy" id="1121954"/>
    <lineage>
        <taxon>Bacteria</taxon>
        <taxon>Pseudomonadati</taxon>
        <taxon>Bacteroidota</taxon>
        <taxon>Cytophagia</taxon>
        <taxon>Cytophagales</taxon>
        <taxon>Hymenobacteraceae</taxon>
        <taxon>Hymenobacter</taxon>
    </lineage>
</organism>
<dbReference type="SUPFAM" id="SSF53448">
    <property type="entry name" value="Nucleotide-diphospho-sugar transferases"/>
    <property type="match status" value="1"/>
</dbReference>
<name>A0A2M9BM16_9BACT</name>
<gene>
    <name evidence="2" type="ORF">CLV45_0402</name>
</gene>
<dbReference type="PANTHER" id="PTHR43685:SF2">
    <property type="entry name" value="GLYCOSYLTRANSFERASE 2-LIKE DOMAIN-CONTAINING PROTEIN"/>
    <property type="match status" value="1"/>
</dbReference>
<reference evidence="2 3" key="1">
    <citation type="submission" date="2017-11" db="EMBL/GenBank/DDBJ databases">
        <title>Genomic Encyclopedia of Archaeal and Bacterial Type Strains, Phase II (KMG-II): From Individual Species to Whole Genera.</title>
        <authorList>
            <person name="Goeker M."/>
        </authorList>
    </citation>
    <scope>NUCLEOTIDE SEQUENCE [LARGE SCALE GENOMIC DNA]</scope>
    <source>
        <strain evidence="2 3">DSM 11115</strain>
    </source>
</reference>